<dbReference type="Pfam" id="PF00106">
    <property type="entry name" value="adh_short"/>
    <property type="match status" value="1"/>
</dbReference>
<gene>
    <name evidence="4" type="ORF">GGR21_004060</name>
</gene>
<protein>
    <submittedName>
        <fullName evidence="4">NAD(P)-dependent dehydrogenase (Short-subunit alcohol dehydrogenase family)</fullName>
    </submittedName>
</protein>
<keyword evidence="2" id="KW-0521">NADP</keyword>
<reference evidence="4 5" key="1">
    <citation type="submission" date="2020-08" db="EMBL/GenBank/DDBJ databases">
        <title>Genomic Encyclopedia of Type Strains, Phase IV (KMG-IV): sequencing the most valuable type-strain genomes for metagenomic binning, comparative biology and taxonomic classification.</title>
        <authorList>
            <person name="Goeker M."/>
        </authorList>
    </citation>
    <scope>NUCLEOTIDE SEQUENCE [LARGE SCALE GENOMIC DNA]</scope>
    <source>
        <strain evidence="4 5">DSM 104969</strain>
    </source>
</reference>
<keyword evidence="3" id="KW-0560">Oxidoreductase</keyword>
<dbReference type="AlphaFoldDB" id="A0A840CSZ2"/>
<dbReference type="InterPro" id="IPR002347">
    <property type="entry name" value="SDR_fam"/>
</dbReference>
<dbReference type="RefSeq" id="WP_317169913.1">
    <property type="nucleotide sequence ID" value="NZ_JACIEP010000023.1"/>
</dbReference>
<dbReference type="PANTHER" id="PTHR43391:SF14">
    <property type="entry name" value="DEHYDROGENASE_REDUCTASE SDR FAMILY PROTEIN 7-LIKE"/>
    <property type="match status" value="1"/>
</dbReference>
<evidence type="ECO:0000256" key="2">
    <source>
        <dbReference type="ARBA" id="ARBA00022857"/>
    </source>
</evidence>
<dbReference type="Gene3D" id="3.40.50.720">
    <property type="entry name" value="NAD(P)-binding Rossmann-like Domain"/>
    <property type="match status" value="1"/>
</dbReference>
<dbReference type="InterPro" id="IPR036291">
    <property type="entry name" value="NAD(P)-bd_dom_sf"/>
</dbReference>
<evidence type="ECO:0000256" key="3">
    <source>
        <dbReference type="ARBA" id="ARBA00023002"/>
    </source>
</evidence>
<dbReference type="GO" id="GO:0005829">
    <property type="term" value="C:cytosol"/>
    <property type="evidence" value="ECO:0007669"/>
    <property type="project" value="TreeGrafter"/>
</dbReference>
<evidence type="ECO:0000313" key="4">
    <source>
        <dbReference type="EMBL" id="MBB4038131.1"/>
    </source>
</evidence>
<dbReference type="SUPFAM" id="SSF51735">
    <property type="entry name" value="NAD(P)-binding Rossmann-fold domains"/>
    <property type="match status" value="1"/>
</dbReference>
<comment type="caution">
    <text evidence="4">The sequence shown here is derived from an EMBL/GenBank/DDBJ whole genome shotgun (WGS) entry which is preliminary data.</text>
</comment>
<sequence length="137" mass="15027">MVIIGRRKDAIEKVALELNITGMMADQSHLGDIEKLTSDILAQFRKMDLLLINTEITKSAPIESISQQVFDEIKDVNFNGAYFTLGRFIAIQNEGASVIFLSSTSATISPPMASVYASSKAAFITGVIFFIYGRQSL</sequence>
<organism evidence="4 5">
    <name type="scientific">Dysgonomonas hofstadii</name>
    <dbReference type="NCBI Taxonomy" id="637886"/>
    <lineage>
        <taxon>Bacteria</taxon>
        <taxon>Pseudomonadati</taxon>
        <taxon>Bacteroidota</taxon>
        <taxon>Bacteroidia</taxon>
        <taxon>Bacteroidales</taxon>
        <taxon>Dysgonomonadaceae</taxon>
        <taxon>Dysgonomonas</taxon>
    </lineage>
</organism>
<dbReference type="EMBL" id="JACIEP010000023">
    <property type="protein sequence ID" value="MBB4038131.1"/>
    <property type="molecule type" value="Genomic_DNA"/>
</dbReference>
<accession>A0A840CSZ2</accession>
<dbReference type="PANTHER" id="PTHR43391">
    <property type="entry name" value="RETINOL DEHYDROGENASE-RELATED"/>
    <property type="match status" value="1"/>
</dbReference>
<dbReference type="Proteomes" id="UP000555103">
    <property type="component" value="Unassembled WGS sequence"/>
</dbReference>
<proteinExistence type="inferred from homology"/>
<dbReference type="GO" id="GO:0016491">
    <property type="term" value="F:oxidoreductase activity"/>
    <property type="evidence" value="ECO:0007669"/>
    <property type="project" value="UniProtKB-KW"/>
</dbReference>
<name>A0A840CSZ2_9BACT</name>
<keyword evidence="5" id="KW-1185">Reference proteome</keyword>
<evidence type="ECO:0000256" key="1">
    <source>
        <dbReference type="ARBA" id="ARBA00006484"/>
    </source>
</evidence>
<evidence type="ECO:0000313" key="5">
    <source>
        <dbReference type="Proteomes" id="UP000555103"/>
    </source>
</evidence>
<comment type="similarity">
    <text evidence="1">Belongs to the short-chain dehydrogenases/reductases (SDR) family.</text>
</comment>